<dbReference type="InterPro" id="IPR010255">
    <property type="entry name" value="Haem_peroxidase_sf"/>
</dbReference>
<dbReference type="Gene3D" id="1.10.420.10">
    <property type="entry name" value="Peroxidase, domain 2"/>
    <property type="match status" value="1"/>
</dbReference>
<comment type="cofactor">
    <cofactor evidence="10 13">
        <name>heme b</name>
        <dbReference type="ChEBI" id="CHEBI:60344"/>
    </cofactor>
    <text evidence="10 13">Binds 1 heme b (iron(II)-protoporphyrin IX) group per subunit.</text>
</comment>
<proteinExistence type="inferred from homology"/>
<feature type="binding site" evidence="10">
    <location>
        <position position="79"/>
    </location>
    <ligand>
        <name>Ca(2+)</name>
        <dbReference type="ChEBI" id="CHEBI:29108"/>
        <label>1</label>
    </ligand>
</feature>
<evidence type="ECO:0000256" key="5">
    <source>
        <dbReference type="ARBA" id="ARBA00023002"/>
    </source>
</evidence>
<dbReference type="SUPFAM" id="SSF48113">
    <property type="entry name" value="Heme-dependent peroxidases"/>
    <property type="match status" value="1"/>
</dbReference>
<evidence type="ECO:0000256" key="10">
    <source>
        <dbReference type="PIRSR" id="PIRSR600823-3"/>
    </source>
</evidence>
<evidence type="ECO:0000259" key="14">
    <source>
        <dbReference type="PROSITE" id="PS50873"/>
    </source>
</evidence>
<evidence type="ECO:0000313" key="15">
    <source>
        <dbReference type="EMBL" id="PNR28297.1"/>
    </source>
</evidence>
<evidence type="ECO:0000256" key="8">
    <source>
        <dbReference type="PIRSR" id="PIRSR600823-1"/>
    </source>
</evidence>
<dbReference type="EnsemblPlants" id="Pp3c24_10570V3.2">
    <property type="protein sequence ID" value="Pp3c24_10570V3.2"/>
    <property type="gene ID" value="Pp3c24_10570"/>
</dbReference>
<dbReference type="OrthoDB" id="2113341at2759"/>
<dbReference type="Proteomes" id="UP000006727">
    <property type="component" value="Chromosome 24"/>
</dbReference>
<feature type="binding site" description="axial binding residue" evidence="10">
    <location>
        <position position="196"/>
    </location>
    <ligand>
        <name>heme b</name>
        <dbReference type="ChEBI" id="CHEBI:60344"/>
    </ligand>
    <ligandPart>
        <name>Fe</name>
        <dbReference type="ChEBI" id="CHEBI:18248"/>
    </ligandPart>
</feature>
<dbReference type="EC" id="1.11.1.7" evidence="13"/>
<evidence type="ECO:0000256" key="9">
    <source>
        <dbReference type="PIRSR" id="PIRSR600823-2"/>
    </source>
</evidence>
<keyword evidence="13" id="KW-0376">Hydrogen peroxide</keyword>
<dbReference type="EMBL" id="ABEU02000024">
    <property type="protein sequence ID" value="PNR28297.1"/>
    <property type="molecule type" value="Genomic_DNA"/>
</dbReference>
<evidence type="ECO:0000256" key="2">
    <source>
        <dbReference type="ARBA" id="ARBA00022559"/>
    </source>
</evidence>
<accession>A0A2K1IGA0</accession>
<dbReference type="Gramene" id="Pp3c24_10570V3.1">
    <property type="protein sequence ID" value="Pp3c24_10570V3.1"/>
    <property type="gene ID" value="Pp3c24_10570"/>
</dbReference>
<dbReference type="FunFam" id="1.10.420.10:FF:000001">
    <property type="entry name" value="Peroxidase"/>
    <property type="match status" value="1"/>
</dbReference>
<feature type="binding site" evidence="10">
    <location>
        <position position="92"/>
    </location>
    <ligand>
        <name>Ca(2+)</name>
        <dbReference type="ChEBI" id="CHEBI:29108"/>
        <label>1</label>
    </ligand>
</feature>
<dbReference type="GO" id="GO:0006979">
    <property type="term" value="P:response to oxidative stress"/>
    <property type="evidence" value="ECO:0007669"/>
    <property type="project" value="UniProtKB-UniRule"/>
</dbReference>
<evidence type="ECO:0000256" key="1">
    <source>
        <dbReference type="ARBA" id="ARBA00000189"/>
    </source>
</evidence>
<dbReference type="PRINTS" id="PR00461">
    <property type="entry name" value="PLPEROXIDASE"/>
</dbReference>
<dbReference type="Gene3D" id="1.10.520.10">
    <property type="match status" value="1"/>
</dbReference>
<feature type="binding site" evidence="10">
    <location>
        <position position="251"/>
    </location>
    <ligand>
        <name>Ca(2+)</name>
        <dbReference type="ChEBI" id="CHEBI:29108"/>
        <label>2</label>
    </ligand>
</feature>
<dbReference type="Gramene" id="Pp3c24_10570V3.2">
    <property type="protein sequence ID" value="Pp3c24_10570V3.2"/>
    <property type="gene ID" value="Pp3c24_10570"/>
</dbReference>
<dbReference type="InterPro" id="IPR000823">
    <property type="entry name" value="Peroxidase_pln"/>
</dbReference>
<dbReference type="GO" id="GO:0006950">
    <property type="term" value="P:response to stress"/>
    <property type="evidence" value="ECO:0000318"/>
    <property type="project" value="GO_Central"/>
</dbReference>
<dbReference type="Pfam" id="PF00141">
    <property type="entry name" value="peroxidase"/>
    <property type="match status" value="1"/>
</dbReference>
<dbReference type="PRINTS" id="PR00458">
    <property type="entry name" value="PEROXIDASE"/>
</dbReference>
<comment type="subcellular location">
    <subcellularLocation>
        <location evidence="13">Secreted</location>
    </subcellularLocation>
</comment>
<evidence type="ECO:0000313" key="16">
    <source>
        <dbReference type="EnsemblPlants" id="Pp3c24_10570V3.1"/>
    </source>
</evidence>
<feature type="binding site" evidence="10">
    <location>
        <position position="244"/>
    </location>
    <ligand>
        <name>Ca(2+)</name>
        <dbReference type="ChEBI" id="CHEBI:29108"/>
        <label>2</label>
    </ligand>
</feature>
<dbReference type="GO" id="GO:0046872">
    <property type="term" value="F:metal ion binding"/>
    <property type="evidence" value="ECO:0007669"/>
    <property type="project" value="UniProtKB-UniRule"/>
</dbReference>
<evidence type="ECO:0000256" key="6">
    <source>
        <dbReference type="ARBA" id="ARBA00023004"/>
    </source>
</evidence>
<feature type="disulfide bond" evidence="12">
    <location>
        <begin position="73"/>
        <end position="80"/>
    </location>
</feature>
<keyword evidence="10 13" id="KW-0106">Calcium</keyword>
<keyword evidence="13" id="KW-0732">Signal</keyword>
<feature type="binding site" evidence="10">
    <location>
        <position position="72"/>
    </location>
    <ligand>
        <name>Ca(2+)</name>
        <dbReference type="ChEBI" id="CHEBI:29108"/>
        <label>1</label>
    </ligand>
</feature>
<keyword evidence="2 13" id="KW-0575">Peroxidase</keyword>
<feature type="signal peptide" evidence="13">
    <location>
        <begin position="1"/>
        <end position="28"/>
    </location>
</feature>
<keyword evidence="4 10" id="KW-0479">Metal-binding</keyword>
<dbReference type="STRING" id="3218.A0A2K1IGA0"/>
<reference evidence="15 17" key="2">
    <citation type="journal article" date="2018" name="Plant J.">
        <title>The Physcomitrella patens chromosome-scale assembly reveals moss genome structure and evolution.</title>
        <authorList>
            <person name="Lang D."/>
            <person name="Ullrich K.K."/>
            <person name="Murat F."/>
            <person name="Fuchs J."/>
            <person name="Jenkins J."/>
            <person name="Haas F.B."/>
            <person name="Piednoel M."/>
            <person name="Gundlach H."/>
            <person name="Van Bel M."/>
            <person name="Meyberg R."/>
            <person name="Vives C."/>
            <person name="Morata J."/>
            <person name="Symeonidi A."/>
            <person name="Hiss M."/>
            <person name="Muchero W."/>
            <person name="Kamisugi Y."/>
            <person name="Saleh O."/>
            <person name="Blanc G."/>
            <person name="Decker E.L."/>
            <person name="van Gessel N."/>
            <person name="Grimwood J."/>
            <person name="Hayes R.D."/>
            <person name="Graham S.W."/>
            <person name="Gunter L.E."/>
            <person name="McDaniel S.F."/>
            <person name="Hoernstein S.N.W."/>
            <person name="Larsson A."/>
            <person name="Li F.W."/>
            <person name="Perroud P.F."/>
            <person name="Phillips J."/>
            <person name="Ranjan P."/>
            <person name="Rokshar D.S."/>
            <person name="Rothfels C.J."/>
            <person name="Schneider L."/>
            <person name="Shu S."/>
            <person name="Stevenson D.W."/>
            <person name="Thummler F."/>
            <person name="Tillich M."/>
            <person name="Villarreal Aguilar J.C."/>
            <person name="Widiez T."/>
            <person name="Wong G.K."/>
            <person name="Wymore A."/>
            <person name="Zhang Y."/>
            <person name="Zimmer A.D."/>
            <person name="Quatrano R.S."/>
            <person name="Mayer K.F.X."/>
            <person name="Goodstein D."/>
            <person name="Casacuberta J.M."/>
            <person name="Vandepoele K."/>
            <person name="Reski R."/>
            <person name="Cuming A.C."/>
            <person name="Tuskan G.A."/>
            <person name="Maumus F."/>
            <person name="Salse J."/>
            <person name="Schmutz J."/>
            <person name="Rensing S.A."/>
        </authorList>
    </citation>
    <scope>NUCLEOTIDE SEQUENCE [LARGE SCALE GENOMIC DNA]</scope>
    <source>
        <strain evidence="16 17">cv. Gransden 2004</strain>
    </source>
</reference>
<dbReference type="PROSITE" id="PS00436">
    <property type="entry name" value="PEROXIDASE_2"/>
    <property type="match status" value="1"/>
</dbReference>
<feature type="disulfide bond" evidence="12">
    <location>
        <begin position="124"/>
        <end position="318"/>
    </location>
</feature>
<dbReference type="GO" id="GO:0042744">
    <property type="term" value="P:hydrogen peroxide catabolic process"/>
    <property type="evidence" value="ECO:0007669"/>
    <property type="project" value="UniProtKB-KW"/>
</dbReference>
<keyword evidence="13" id="KW-0964">Secreted</keyword>
<dbReference type="InterPro" id="IPR033905">
    <property type="entry name" value="Secretory_peroxidase"/>
</dbReference>
<sequence>MMGIWTAFKTLAAALLLVAMILKPVVEAQLQYGYYETLGCRGVENLVRTSVGLSFLTDPTASAAMLRLAFHDCQVGPGGCDGSIMVEGNGREMDAGGNFGVKRLDIINSVKADLERMCPMTVSCADIIAMVGRDAVAFSGGPEIQIPLGRKDADFSSASEADAKLPPSTSSVDTILSVFAPFGMSLAESVASLGAHTLGGGHCKNIQDRLRFNSPTAPTSLLYRTQLRAACVVNVFDIAILNNDASQFTFDNQYFKDIQNGRGLFTVDNLLSTDPRTAPIVSLYATNEAALFAAFQSAYVTLTSRAMTGTQGSVRSTCHL</sequence>
<feature type="binding site" evidence="10">
    <location>
        <position position="75"/>
    </location>
    <ligand>
        <name>Ca(2+)</name>
        <dbReference type="ChEBI" id="CHEBI:29108"/>
        <label>1</label>
    </ligand>
</feature>
<dbReference type="RefSeq" id="XP_024363685.1">
    <property type="nucleotide sequence ID" value="XM_024507917.2"/>
</dbReference>
<evidence type="ECO:0000256" key="11">
    <source>
        <dbReference type="PIRSR" id="PIRSR600823-4"/>
    </source>
</evidence>
<keyword evidence="3 13" id="KW-0349">Heme</keyword>
<comment type="function">
    <text evidence="13">Removal of H(2)O(2), oxidation of toxic reductants, biosynthesis and degradation of lignin, suberization, auxin catabolism, response to environmental stresses such as wounding, pathogen attack and oxidative stress.</text>
</comment>
<comment type="catalytic activity">
    <reaction evidence="1 13">
        <text>2 a phenolic donor + H2O2 = 2 a phenolic radical donor + 2 H2O</text>
        <dbReference type="Rhea" id="RHEA:56136"/>
        <dbReference type="ChEBI" id="CHEBI:15377"/>
        <dbReference type="ChEBI" id="CHEBI:16240"/>
        <dbReference type="ChEBI" id="CHEBI:139520"/>
        <dbReference type="ChEBI" id="CHEBI:139521"/>
        <dbReference type="EC" id="1.11.1.7"/>
    </reaction>
</comment>
<feature type="disulfide bond" evidence="12">
    <location>
        <begin position="40"/>
        <end position="118"/>
    </location>
</feature>
<dbReference type="PaxDb" id="3218-PP1S16_148V6.1"/>
<dbReference type="OMA" id="ICSMEMI"/>
<comment type="similarity">
    <text evidence="13">Belongs to the peroxidase family. Classical plant (class III) peroxidase subfamily.</text>
</comment>
<evidence type="ECO:0000256" key="4">
    <source>
        <dbReference type="ARBA" id="ARBA00022723"/>
    </source>
</evidence>
<dbReference type="GO" id="GO:0005576">
    <property type="term" value="C:extracellular region"/>
    <property type="evidence" value="ECO:0007669"/>
    <property type="project" value="UniProtKB-SubCell"/>
</dbReference>
<dbReference type="GO" id="GO:0020037">
    <property type="term" value="F:heme binding"/>
    <property type="evidence" value="ECO:0007669"/>
    <property type="project" value="UniProtKB-UniRule"/>
</dbReference>
<evidence type="ECO:0000256" key="3">
    <source>
        <dbReference type="ARBA" id="ARBA00022617"/>
    </source>
</evidence>
<evidence type="ECO:0000256" key="13">
    <source>
        <dbReference type="RuleBase" id="RU362060"/>
    </source>
</evidence>
<keyword evidence="5 13" id="KW-0560">Oxidoreductase</keyword>
<dbReference type="GO" id="GO:0004601">
    <property type="term" value="F:peroxidase activity"/>
    <property type="evidence" value="ECO:0000318"/>
    <property type="project" value="GO_Central"/>
</dbReference>
<feature type="active site" description="Proton acceptor" evidence="8">
    <location>
        <position position="71"/>
    </location>
</feature>
<dbReference type="PROSITE" id="PS50873">
    <property type="entry name" value="PEROXIDASE_4"/>
    <property type="match status" value="1"/>
</dbReference>
<feature type="disulfide bond" evidence="12">
    <location>
        <begin position="203"/>
        <end position="231"/>
    </location>
</feature>
<feature type="domain" description="Plant heme peroxidase family profile" evidence="14">
    <location>
        <begin position="29"/>
        <end position="320"/>
    </location>
</feature>
<dbReference type="PANTHER" id="PTHR31517:SF81">
    <property type="entry name" value="PEROXIDASE"/>
    <property type="match status" value="1"/>
</dbReference>
<keyword evidence="7 12" id="KW-1015">Disulfide bond</keyword>
<name>A0A2K1IGA0_PHYPA</name>
<feature type="chain" id="PRO_5044515066" description="Peroxidase" evidence="13">
    <location>
        <begin position="29"/>
        <end position="320"/>
    </location>
</feature>
<dbReference type="EnsemblPlants" id="Pp3c24_10570V3.1">
    <property type="protein sequence ID" value="Pp3c24_10570V3.1"/>
    <property type="gene ID" value="Pp3c24_10570"/>
</dbReference>
<keyword evidence="6 10" id="KW-0408">Iron</keyword>
<evidence type="ECO:0000256" key="12">
    <source>
        <dbReference type="PIRSR" id="PIRSR600823-5"/>
    </source>
</evidence>
<reference evidence="16" key="3">
    <citation type="submission" date="2020-12" db="UniProtKB">
        <authorList>
            <consortium name="EnsemblPlants"/>
        </authorList>
    </citation>
    <scope>IDENTIFICATION</scope>
</reference>
<dbReference type="InterPro" id="IPR002016">
    <property type="entry name" value="Haem_peroxidase"/>
</dbReference>
<feature type="binding site" evidence="10">
    <location>
        <position position="81"/>
    </location>
    <ligand>
        <name>Ca(2+)</name>
        <dbReference type="ChEBI" id="CHEBI:29108"/>
        <label>1</label>
    </ligand>
</feature>
<reference evidence="15 17" key="1">
    <citation type="journal article" date="2008" name="Science">
        <title>The Physcomitrella genome reveals evolutionary insights into the conquest of land by plants.</title>
        <authorList>
            <person name="Rensing S."/>
            <person name="Lang D."/>
            <person name="Zimmer A."/>
            <person name="Terry A."/>
            <person name="Salamov A."/>
            <person name="Shapiro H."/>
            <person name="Nishiyama T."/>
            <person name="Perroud P.-F."/>
            <person name="Lindquist E."/>
            <person name="Kamisugi Y."/>
            <person name="Tanahashi T."/>
            <person name="Sakakibara K."/>
            <person name="Fujita T."/>
            <person name="Oishi K."/>
            <person name="Shin-I T."/>
            <person name="Kuroki Y."/>
            <person name="Toyoda A."/>
            <person name="Suzuki Y."/>
            <person name="Hashimoto A."/>
            <person name="Yamaguchi K."/>
            <person name="Sugano A."/>
            <person name="Kohara Y."/>
            <person name="Fujiyama A."/>
            <person name="Anterola A."/>
            <person name="Aoki S."/>
            <person name="Ashton N."/>
            <person name="Barbazuk W.B."/>
            <person name="Barker E."/>
            <person name="Bennetzen J."/>
            <person name="Bezanilla M."/>
            <person name="Blankenship R."/>
            <person name="Cho S.H."/>
            <person name="Dutcher S."/>
            <person name="Estelle M."/>
            <person name="Fawcett J.A."/>
            <person name="Gundlach H."/>
            <person name="Hanada K."/>
            <person name="Heyl A."/>
            <person name="Hicks K.A."/>
            <person name="Hugh J."/>
            <person name="Lohr M."/>
            <person name="Mayer K."/>
            <person name="Melkozernov A."/>
            <person name="Murata T."/>
            <person name="Nelson D."/>
            <person name="Pils B."/>
            <person name="Prigge M."/>
            <person name="Reiss B."/>
            <person name="Renner T."/>
            <person name="Rombauts S."/>
            <person name="Rushton P."/>
            <person name="Sanderfoot A."/>
            <person name="Schween G."/>
            <person name="Shiu S.-H."/>
            <person name="Stueber K."/>
            <person name="Theodoulou F.L."/>
            <person name="Tu H."/>
            <person name="Van de Peer Y."/>
            <person name="Verrier P.J."/>
            <person name="Waters E."/>
            <person name="Wood A."/>
            <person name="Yang L."/>
            <person name="Cove D."/>
            <person name="Cuming A."/>
            <person name="Hasebe M."/>
            <person name="Lucas S."/>
            <person name="Mishler D.B."/>
            <person name="Reski R."/>
            <person name="Grigoriev I."/>
            <person name="Quatrano R.S."/>
            <person name="Boore J.L."/>
        </authorList>
    </citation>
    <scope>NUCLEOTIDE SEQUENCE [LARGE SCALE GENOMIC DNA]</scope>
    <source>
        <strain evidence="16 17">cv. Gransden 2004</strain>
    </source>
</reference>
<feature type="site" description="Transition state stabilizer" evidence="11">
    <location>
        <position position="67"/>
    </location>
</feature>
<keyword evidence="17" id="KW-1185">Reference proteome</keyword>
<dbReference type="GO" id="GO:0140825">
    <property type="term" value="F:lactoperoxidase activity"/>
    <property type="evidence" value="ECO:0007669"/>
    <property type="project" value="UniProtKB-EC"/>
</dbReference>
<dbReference type="PANTHER" id="PTHR31517">
    <property type="match status" value="1"/>
</dbReference>
<feature type="binding site" evidence="9">
    <location>
        <position position="166"/>
    </location>
    <ligand>
        <name>substrate</name>
    </ligand>
</feature>
<comment type="cofactor">
    <cofactor evidence="10 13">
        <name>Ca(2+)</name>
        <dbReference type="ChEBI" id="CHEBI:29108"/>
    </cofactor>
    <text evidence="10 13">Binds 2 calcium ions per subunit.</text>
</comment>
<dbReference type="GO" id="GO:0009505">
    <property type="term" value="C:plant-type cell wall"/>
    <property type="evidence" value="ECO:0000318"/>
    <property type="project" value="GO_Central"/>
</dbReference>
<feature type="binding site" evidence="10">
    <location>
        <position position="197"/>
    </location>
    <ligand>
        <name>Ca(2+)</name>
        <dbReference type="ChEBI" id="CHEBI:29108"/>
        <label>2</label>
    </ligand>
</feature>
<dbReference type="GeneID" id="112276527"/>
<gene>
    <name evidence="16" type="primary">LOC112276527</name>
    <name evidence="15" type="ORF">PHYPA_028889</name>
</gene>
<dbReference type="CDD" id="cd00693">
    <property type="entry name" value="secretory_peroxidase"/>
    <property type="match status" value="1"/>
</dbReference>
<dbReference type="InterPro" id="IPR019794">
    <property type="entry name" value="Peroxidases_AS"/>
</dbReference>
<feature type="binding site" evidence="10">
    <location>
        <position position="83"/>
    </location>
    <ligand>
        <name>Ca(2+)</name>
        <dbReference type="ChEBI" id="CHEBI:29108"/>
        <label>1</label>
    </ligand>
</feature>
<evidence type="ECO:0000313" key="17">
    <source>
        <dbReference type="Proteomes" id="UP000006727"/>
    </source>
</evidence>
<protein>
    <recommendedName>
        <fullName evidence="13">Peroxidase</fullName>
        <ecNumber evidence="13">1.11.1.7</ecNumber>
    </recommendedName>
</protein>
<dbReference type="AlphaFoldDB" id="A0A2K1IGA0"/>
<evidence type="ECO:0000256" key="7">
    <source>
        <dbReference type="ARBA" id="ARBA00023157"/>
    </source>
</evidence>
<organism evidence="15">
    <name type="scientific">Physcomitrium patens</name>
    <name type="common">Spreading-leaved earth moss</name>
    <name type="synonym">Physcomitrella patens</name>
    <dbReference type="NCBI Taxonomy" id="3218"/>
    <lineage>
        <taxon>Eukaryota</taxon>
        <taxon>Viridiplantae</taxon>
        <taxon>Streptophyta</taxon>
        <taxon>Embryophyta</taxon>
        <taxon>Bryophyta</taxon>
        <taxon>Bryophytina</taxon>
        <taxon>Bryopsida</taxon>
        <taxon>Funariidae</taxon>
        <taxon>Funariales</taxon>
        <taxon>Funariaceae</taxon>
        <taxon>Physcomitrium</taxon>
    </lineage>
</organism>